<dbReference type="Pfam" id="PF13378">
    <property type="entry name" value="MR_MLE_C"/>
    <property type="match status" value="1"/>
</dbReference>
<gene>
    <name evidence="4" type="ORF">J2Z66_001717</name>
</gene>
<evidence type="ECO:0000256" key="1">
    <source>
        <dbReference type="ARBA" id="ARBA00022723"/>
    </source>
</evidence>
<evidence type="ECO:0000313" key="5">
    <source>
        <dbReference type="Proteomes" id="UP001519287"/>
    </source>
</evidence>
<keyword evidence="2 4" id="KW-0456">Lyase</keyword>
<dbReference type="PANTHER" id="PTHR48080:SF2">
    <property type="entry name" value="D-GALACTONATE DEHYDRATASE"/>
    <property type="match status" value="1"/>
</dbReference>
<dbReference type="Gene3D" id="3.20.20.120">
    <property type="entry name" value="Enolase-like C-terminal domain"/>
    <property type="match status" value="1"/>
</dbReference>
<dbReference type="SUPFAM" id="SSF51604">
    <property type="entry name" value="Enolase C-terminal domain-like"/>
    <property type="match status" value="1"/>
</dbReference>
<organism evidence="4 5">
    <name type="scientific">Paenibacillus eucommiae</name>
    <dbReference type="NCBI Taxonomy" id="1355755"/>
    <lineage>
        <taxon>Bacteria</taxon>
        <taxon>Bacillati</taxon>
        <taxon>Bacillota</taxon>
        <taxon>Bacilli</taxon>
        <taxon>Bacillales</taxon>
        <taxon>Paenibacillaceae</taxon>
        <taxon>Paenibacillus</taxon>
    </lineage>
</organism>
<dbReference type="Pfam" id="PF02746">
    <property type="entry name" value="MR_MLE_N"/>
    <property type="match status" value="1"/>
</dbReference>
<dbReference type="InterPro" id="IPR029065">
    <property type="entry name" value="Enolase_C-like"/>
</dbReference>
<dbReference type="RefSeq" id="WP_209970919.1">
    <property type="nucleotide sequence ID" value="NZ_JAGGLB010000004.1"/>
</dbReference>
<evidence type="ECO:0000259" key="3">
    <source>
        <dbReference type="SMART" id="SM00922"/>
    </source>
</evidence>
<evidence type="ECO:0000313" key="4">
    <source>
        <dbReference type="EMBL" id="MBP1990119.1"/>
    </source>
</evidence>
<dbReference type="InterPro" id="IPR034593">
    <property type="entry name" value="DgoD-like"/>
</dbReference>
<dbReference type="Gene3D" id="3.30.390.10">
    <property type="entry name" value="Enolase-like, N-terminal domain"/>
    <property type="match status" value="1"/>
</dbReference>
<dbReference type="CDD" id="cd03316">
    <property type="entry name" value="MR_like"/>
    <property type="match status" value="1"/>
</dbReference>
<feature type="domain" description="Mandelate racemase/muconate lactonizing enzyme C-terminal" evidence="3">
    <location>
        <begin position="144"/>
        <end position="261"/>
    </location>
</feature>
<dbReference type="InterPro" id="IPR013342">
    <property type="entry name" value="Mandelate_racemase_C"/>
</dbReference>
<dbReference type="EMBL" id="JAGGLB010000004">
    <property type="protein sequence ID" value="MBP1990119.1"/>
    <property type="molecule type" value="Genomic_DNA"/>
</dbReference>
<dbReference type="Proteomes" id="UP001519287">
    <property type="component" value="Unassembled WGS sequence"/>
</dbReference>
<keyword evidence="1" id="KW-0479">Metal-binding</keyword>
<dbReference type="InterPro" id="IPR029017">
    <property type="entry name" value="Enolase-like_N"/>
</dbReference>
<dbReference type="PANTHER" id="PTHR48080">
    <property type="entry name" value="D-GALACTONATE DEHYDRATASE-RELATED"/>
    <property type="match status" value="1"/>
</dbReference>
<name>A0ABS4IU72_9BACL</name>
<dbReference type="EC" id="4.2.1.6" evidence="4"/>
<accession>A0ABS4IU72</accession>
<reference evidence="4 5" key="1">
    <citation type="submission" date="2021-03" db="EMBL/GenBank/DDBJ databases">
        <title>Genomic Encyclopedia of Type Strains, Phase IV (KMG-IV): sequencing the most valuable type-strain genomes for metagenomic binning, comparative biology and taxonomic classification.</title>
        <authorList>
            <person name="Goeker M."/>
        </authorList>
    </citation>
    <scope>NUCLEOTIDE SEQUENCE [LARGE SCALE GENOMIC DNA]</scope>
    <source>
        <strain evidence="4 5">DSM 26048</strain>
    </source>
</reference>
<dbReference type="InterPro" id="IPR013341">
    <property type="entry name" value="Mandelate_racemase_N_dom"/>
</dbReference>
<dbReference type="SMART" id="SM00922">
    <property type="entry name" value="MR_MLE"/>
    <property type="match status" value="1"/>
</dbReference>
<proteinExistence type="predicted"/>
<dbReference type="InterPro" id="IPR036849">
    <property type="entry name" value="Enolase-like_C_sf"/>
</dbReference>
<sequence length="404" mass="44259">MIITDVRTILLTGPCTNDPFILECRTLRSAAFIEIHTNTELTGLGETYIGYFFPESVPSIVEFFKPILIGQSIEDIPLLWRRMFHCGNFWCRVGLGLSVLNGIEAALWDLQGKAKGLPVYELLGGLKHQELPCYATGGPSNYPLERLGAKLDHYLSLGFKGIKVGAGSFDVNKGWFMPESSHEIAAFEAAKMEYIRNHVGGEVQIMMDGHMGNSPTNTWGLDTAKIVLKALEPYNLLFFEEPLHYTDAASYTELCKSTSVPIAGGECLTGSGEWKTYIDQDCFDIGQPDASFTGGLGTCMEIAGMLEAKNRTIATHSWGAGGSLMQNIHFGFACSNTLLLEIPPDYAGLHSEIVQDSFRMVNGKVLPPQRPGLGIVLTDAIKNKYPFIPGSGEFNDVPGKRLMT</sequence>
<keyword evidence="5" id="KW-1185">Reference proteome</keyword>
<dbReference type="SUPFAM" id="SSF54826">
    <property type="entry name" value="Enolase N-terminal domain-like"/>
    <property type="match status" value="1"/>
</dbReference>
<dbReference type="SFLD" id="SFLDG00179">
    <property type="entry name" value="mandelate_racemase"/>
    <property type="match status" value="1"/>
</dbReference>
<evidence type="ECO:0000256" key="2">
    <source>
        <dbReference type="ARBA" id="ARBA00023239"/>
    </source>
</evidence>
<dbReference type="GO" id="GO:0008869">
    <property type="term" value="F:galactonate dehydratase activity"/>
    <property type="evidence" value="ECO:0007669"/>
    <property type="project" value="UniProtKB-EC"/>
</dbReference>
<dbReference type="SFLD" id="SFLDS00001">
    <property type="entry name" value="Enolase"/>
    <property type="match status" value="1"/>
</dbReference>
<protein>
    <submittedName>
        <fullName evidence="4">Galactonate dehydratase</fullName>
        <ecNumber evidence="4">4.2.1.6</ecNumber>
    </submittedName>
</protein>
<comment type="caution">
    <text evidence="4">The sequence shown here is derived from an EMBL/GenBank/DDBJ whole genome shotgun (WGS) entry which is preliminary data.</text>
</comment>